<reference evidence="4 5" key="1">
    <citation type="submission" date="2013-11" db="EMBL/GenBank/DDBJ databases">
        <title>Opisthorchis viverrini - life in the bile duct.</title>
        <authorList>
            <person name="Young N.D."/>
            <person name="Nagarajan N."/>
            <person name="Lin S.J."/>
            <person name="Korhonen P.K."/>
            <person name="Jex A.R."/>
            <person name="Hall R.S."/>
            <person name="Safavi-Hemami H."/>
            <person name="Kaewkong W."/>
            <person name="Bertrand D."/>
            <person name="Gao S."/>
            <person name="Seet Q."/>
            <person name="Wongkham S."/>
            <person name="Teh B.T."/>
            <person name="Wongkham C."/>
            <person name="Intapan P.M."/>
            <person name="Maleewong W."/>
            <person name="Yang X."/>
            <person name="Hu M."/>
            <person name="Wang Z."/>
            <person name="Hofmann A."/>
            <person name="Sternberg P.W."/>
            <person name="Tan P."/>
            <person name="Wang J."/>
            <person name="Gasser R.B."/>
        </authorList>
    </citation>
    <scope>NUCLEOTIDE SEQUENCE [LARGE SCALE GENOMIC DNA]</scope>
</reference>
<name>A0A074YYL9_OPIVI</name>
<dbReference type="STRING" id="6198.A0A074YYL9"/>
<dbReference type="Proteomes" id="UP000054324">
    <property type="component" value="Unassembled WGS sequence"/>
</dbReference>
<dbReference type="CTD" id="20329627"/>
<dbReference type="AlphaFoldDB" id="A0A074YYL9"/>
<keyword evidence="1" id="KW-0472">Membrane</keyword>
<dbReference type="EMBL" id="KL597144">
    <property type="protein sequence ID" value="KER19748.1"/>
    <property type="molecule type" value="Genomic_DNA"/>
</dbReference>
<dbReference type="SUPFAM" id="SSF48726">
    <property type="entry name" value="Immunoglobulin"/>
    <property type="match status" value="1"/>
</dbReference>
<evidence type="ECO:0000256" key="2">
    <source>
        <dbReference type="SAM" id="SignalP"/>
    </source>
</evidence>
<dbReference type="GeneID" id="20329627"/>
<accession>A0A074YYL9</accession>
<feature type="signal peptide" evidence="2">
    <location>
        <begin position="1"/>
        <end position="17"/>
    </location>
</feature>
<dbReference type="InterPro" id="IPR036179">
    <property type="entry name" value="Ig-like_dom_sf"/>
</dbReference>
<feature type="transmembrane region" description="Helical" evidence="1">
    <location>
        <begin position="214"/>
        <end position="235"/>
    </location>
</feature>
<feature type="chain" id="PRO_5001704823" description="Ig-like domain-containing protein" evidence="2">
    <location>
        <begin position="18"/>
        <end position="263"/>
    </location>
</feature>
<sequence>MFLVGFLLPLIWHYAHADAICRSNGQLSVYIQPVEQKGIKFDKLLVNRSVPAQVSYEVRSNSPEVDYVTWAHNGQTVKVEEGNGDGHEVWYKVERRGPVFLVELHIPLPTPPIIRTRLGAVRANEGESLTVECELESYPLPSEVMWKRVLVSEQGSQLVPVVNATFTAKDGVQNAVMEWQDATHVSGPYLCTARSPRGSDTQLFDVRIKGKSAFIWPAVGIALELLVLLITIVVYERHQAKRRKAEENCPLIKVVFINLYRRC</sequence>
<keyword evidence="2" id="KW-0732">Signal</keyword>
<protein>
    <recommendedName>
        <fullName evidence="3">Ig-like domain-containing protein</fullName>
    </recommendedName>
</protein>
<dbReference type="KEGG" id="ovi:T265_15462"/>
<evidence type="ECO:0000259" key="3">
    <source>
        <dbReference type="PROSITE" id="PS50835"/>
    </source>
</evidence>
<evidence type="ECO:0000313" key="4">
    <source>
        <dbReference type="EMBL" id="KER19748.1"/>
    </source>
</evidence>
<keyword evidence="5" id="KW-1185">Reference proteome</keyword>
<feature type="domain" description="Ig-like" evidence="3">
    <location>
        <begin position="111"/>
        <end position="209"/>
    </location>
</feature>
<dbReference type="InterPro" id="IPR007110">
    <property type="entry name" value="Ig-like_dom"/>
</dbReference>
<dbReference type="PROSITE" id="PS50835">
    <property type="entry name" value="IG_LIKE"/>
    <property type="match status" value="1"/>
</dbReference>
<keyword evidence="1" id="KW-0812">Transmembrane</keyword>
<dbReference type="RefSeq" id="XP_009176505.1">
    <property type="nucleotide sequence ID" value="XM_009178241.1"/>
</dbReference>
<evidence type="ECO:0000313" key="5">
    <source>
        <dbReference type="Proteomes" id="UP000054324"/>
    </source>
</evidence>
<gene>
    <name evidence="4" type="ORF">T265_15462</name>
</gene>
<dbReference type="Gene3D" id="2.60.40.10">
    <property type="entry name" value="Immunoglobulins"/>
    <property type="match status" value="1"/>
</dbReference>
<evidence type="ECO:0000256" key="1">
    <source>
        <dbReference type="SAM" id="Phobius"/>
    </source>
</evidence>
<dbReference type="InterPro" id="IPR013783">
    <property type="entry name" value="Ig-like_fold"/>
</dbReference>
<feature type="non-terminal residue" evidence="4">
    <location>
        <position position="263"/>
    </location>
</feature>
<keyword evidence="1" id="KW-1133">Transmembrane helix</keyword>
<proteinExistence type="predicted"/>
<dbReference type="OrthoDB" id="124041at2759"/>
<organism evidence="4 5">
    <name type="scientific">Opisthorchis viverrini</name>
    <name type="common">Southeast Asian liver fluke</name>
    <dbReference type="NCBI Taxonomy" id="6198"/>
    <lineage>
        <taxon>Eukaryota</taxon>
        <taxon>Metazoa</taxon>
        <taxon>Spiralia</taxon>
        <taxon>Lophotrochozoa</taxon>
        <taxon>Platyhelminthes</taxon>
        <taxon>Trematoda</taxon>
        <taxon>Digenea</taxon>
        <taxon>Opisthorchiida</taxon>
        <taxon>Opisthorchiata</taxon>
        <taxon>Opisthorchiidae</taxon>
        <taxon>Opisthorchis</taxon>
    </lineage>
</organism>